<feature type="region of interest" description="Disordered" evidence="1">
    <location>
        <begin position="1"/>
        <end position="64"/>
    </location>
</feature>
<dbReference type="AlphaFoldDB" id="A0A9P5S6K4"/>
<sequence>MINIEPFSKTRSRSPSPSPEPTAATNTTTATPTEQTTSASTSSSLTPQPTKTTPTTSSPDDITSVADSLSTLTVTSRTSTANTIISTTTAATTIVANDEPKEELSPEEAKLRAQGLKSTHRPGFYIHINSPKRLRIQTSSKTFDLDRYCPHANADMLKWRCLCIDMGLTCDAIGDGSLTTRHDLYLDPGQGPGSVSDSPRFLCADPFHNYLDPHGCLSLCFYDAGLGLYDSFWVDSPRGY</sequence>
<dbReference type="OrthoDB" id="426882at2759"/>
<keyword evidence="3" id="KW-1185">Reference proteome</keyword>
<proteinExistence type="predicted"/>
<organism evidence="2 3">
    <name type="scientific">Linnemannia schmuckeri</name>
    <dbReference type="NCBI Taxonomy" id="64567"/>
    <lineage>
        <taxon>Eukaryota</taxon>
        <taxon>Fungi</taxon>
        <taxon>Fungi incertae sedis</taxon>
        <taxon>Mucoromycota</taxon>
        <taxon>Mortierellomycotina</taxon>
        <taxon>Mortierellomycetes</taxon>
        <taxon>Mortierellales</taxon>
        <taxon>Mortierellaceae</taxon>
        <taxon>Linnemannia</taxon>
    </lineage>
</organism>
<dbReference type="EMBL" id="JAAAUQ010000026">
    <property type="protein sequence ID" value="KAF9156385.1"/>
    <property type="molecule type" value="Genomic_DNA"/>
</dbReference>
<evidence type="ECO:0000313" key="2">
    <source>
        <dbReference type="EMBL" id="KAF9156385.1"/>
    </source>
</evidence>
<accession>A0A9P5S6K4</accession>
<evidence type="ECO:0000256" key="1">
    <source>
        <dbReference type="SAM" id="MobiDB-lite"/>
    </source>
</evidence>
<name>A0A9P5S6K4_9FUNG</name>
<dbReference type="Proteomes" id="UP000748756">
    <property type="component" value="Unassembled WGS sequence"/>
</dbReference>
<protein>
    <submittedName>
        <fullName evidence="2">Uncharacterized protein</fullName>
    </submittedName>
</protein>
<feature type="compositionally biased region" description="Low complexity" evidence="1">
    <location>
        <begin position="21"/>
        <end position="59"/>
    </location>
</feature>
<comment type="caution">
    <text evidence="2">The sequence shown here is derived from an EMBL/GenBank/DDBJ whole genome shotgun (WGS) entry which is preliminary data.</text>
</comment>
<evidence type="ECO:0000313" key="3">
    <source>
        <dbReference type="Proteomes" id="UP000748756"/>
    </source>
</evidence>
<reference evidence="2" key="1">
    <citation type="journal article" date="2020" name="Fungal Divers.">
        <title>Resolving the Mortierellaceae phylogeny through synthesis of multi-gene phylogenetics and phylogenomics.</title>
        <authorList>
            <person name="Vandepol N."/>
            <person name="Liber J."/>
            <person name="Desiro A."/>
            <person name="Na H."/>
            <person name="Kennedy M."/>
            <person name="Barry K."/>
            <person name="Grigoriev I.V."/>
            <person name="Miller A.N."/>
            <person name="O'Donnell K."/>
            <person name="Stajich J.E."/>
            <person name="Bonito G."/>
        </authorList>
    </citation>
    <scope>NUCLEOTIDE SEQUENCE</scope>
    <source>
        <strain evidence="2">NRRL 6426</strain>
    </source>
</reference>
<gene>
    <name evidence="2" type="ORF">BG015_005594</name>
</gene>